<dbReference type="InterPro" id="IPR013665">
    <property type="entry name" value="Sfi1_dom"/>
</dbReference>
<organism evidence="2 3">
    <name type="scientific">Clytia hemisphaerica</name>
    <dbReference type="NCBI Taxonomy" id="252671"/>
    <lineage>
        <taxon>Eukaryota</taxon>
        <taxon>Metazoa</taxon>
        <taxon>Cnidaria</taxon>
        <taxon>Hydrozoa</taxon>
        <taxon>Hydroidolina</taxon>
        <taxon>Leptothecata</taxon>
        <taxon>Obeliida</taxon>
        <taxon>Clytiidae</taxon>
        <taxon>Clytia</taxon>
    </lineage>
</organism>
<dbReference type="GeneID" id="136811479"/>
<evidence type="ECO:0000313" key="3">
    <source>
        <dbReference type="Proteomes" id="UP000594262"/>
    </source>
</evidence>
<feature type="domain" description="Sfi1 spindle body" evidence="1">
    <location>
        <begin position="44"/>
        <end position="321"/>
    </location>
</feature>
<dbReference type="EnsemblMetazoa" id="CLYHEMT007097.1">
    <property type="protein sequence ID" value="CLYHEMP007097.1"/>
    <property type="gene ID" value="CLYHEMG007097"/>
</dbReference>
<dbReference type="OrthoDB" id="5966174at2759"/>
<dbReference type="RefSeq" id="XP_066924196.1">
    <property type="nucleotide sequence ID" value="XM_067068095.1"/>
</dbReference>
<sequence>MNDMVRMKELSQSNFHDVNHTSLSAFEMIVPDEHVLSDNYFRVKEEENEEQKLNIALVHYQINLLSDHFHKWRLFCIQQRVKKRMKDVAIVHREDQILSNFFTKWRIRQKEVCSFKEKARYDLLKSTFSKWRKIHLLQRVTRQRKLQLAKEYYTLNLLKISFQRWKEFSSIAKAENLHRLHQKRRIFKLWQLQYFKRKIQRRLARAHRRKTLQRHLFNLWKSKCGEKLQTRATFIERLNVVFLRQYFADWRKFASTQKTHREQFTIIKKLCERNTLRITFTTWRGGHNIKQFALRHKDWQKKYLARKYYKRWRLKIKKKHLLALTLPFQDRRKFLSIKSYLTQWQQQYQVELENHQKVEDAQKKLTQRKLLVTFFHWRIVTQQDLLVKPLALSIQQKQLRCCFEAWHNWTSFKTKGVRFSRSRDLETVRKMFTGWRMKTERFVEERRVKEEKTQTIIKKCLSRWNDFVFHKVSKRKQRVENYARLWLDTTQQGKLDREIAKADQANMKLLERVYFYKWKHQSEASQCKRSELERKADAFLNERRCYVTLAVWVRQLQVKQLLRNHLHGKKMELLRKTFEAWLKDTQTEVQSQINGFNLHFDSTINKSFSIKNFDPRRGSMPVFPTSYPDSVSKIPGIKKQPEFNKSMDASALRKAYRDQNFARTIQEEEKLGTPFTGQSVSPEDTICSEDPLNLQSFTYDSEYEMTLESSEEKSEIQHSLNLDMNNTTCSDFPDLSASDSKYFGSNPPSWTDHWKRRYQLSKETAKSRRLSHVAEFQPSVCSTARAGVMVTCETCDSSRKSSFNSSFGGSSAFSFNSNHLRPKQPEILNRTFPFVRRRSNEELMTSGIYSINTDDDNASMASTIMTENKNDKEMLLVGTLQYWRNLDVSTVFYAWFKYTARKKFLRQTQDSLLERKQEYLLHTMFLKWNRELYGRNASTDLSWKLAVGRSFKQWQNYTSLQRWKKENSQLALNKYRSQCLSKHLRCWKDKHTQKQSVSNFAKLWMTSSLRTGEGEEKVRNHRQRWDVVVKTSFFAEWKLTIQKQEIADQHYKDTLLNRTLNIWWCHNLVRETRRKKIKQFQTQHLLAKLFELWRRKMYCLKQVVDAQTSKEIDLKKMVFQNWLVWIRAKRNNSEKIMCTINRRNTQLVKDAFIEWAVHWCQVKAAQLHYKTSTCQKILESWYIFTTRKKEQTTNLQQMVAQKEQNTLKKKFTWWRACAIASVKYQHKYHCLQRELLTNTFVTWRKCCLQQKGVRFYEHQSLGKSFTLWRNHYVIRNREKSLVKSSSRKWKNRIQACQQNKNTMEVFIQTKNEIVLNETFILWKHQTQLTITAKHHYHKTLLSNILKHWSKYKNEKQQREKTLQEHGTNYSQKLLRSAFNLWKEKKTKLLTLQKIQKKIVFWNTKKFADKWRLQTKVNQFRRYYRQNQMKRMLILWRNELDLKKTWQDFYNAQLTKRYLKVWKDFHTEEKARKEIEKRHLIAAQEFHNYHIKHRLFLHWKQKKDRSLFEKRRKEKLSRKYFEKWLERIAMLRLADSMYRQNLFSKMWLKWRKELIRRNVVENLLKQDRRKLISEVFLSWLDYSRLKKSLPEVHHMEMKKIWFRKWMTVYNES</sequence>
<proteinExistence type="predicted"/>
<dbReference type="PANTHER" id="PTHR22028:SF9">
    <property type="entry name" value="SFI1 SPINDLE BODY DOMAIN-CONTAINING PROTEIN"/>
    <property type="match status" value="1"/>
</dbReference>
<protein>
    <recommendedName>
        <fullName evidence="1">Sfi1 spindle body domain-containing protein</fullName>
    </recommendedName>
</protein>
<dbReference type="RefSeq" id="XP_066924197.1">
    <property type="nucleotide sequence ID" value="XM_067068096.1"/>
</dbReference>
<keyword evidence="3" id="KW-1185">Reference proteome</keyword>
<reference evidence="2" key="1">
    <citation type="submission" date="2021-01" db="UniProtKB">
        <authorList>
            <consortium name="EnsemblMetazoa"/>
        </authorList>
    </citation>
    <scope>IDENTIFICATION</scope>
</reference>
<dbReference type="Pfam" id="PF08457">
    <property type="entry name" value="Sfi1"/>
    <property type="match status" value="1"/>
</dbReference>
<dbReference type="PANTHER" id="PTHR22028">
    <property type="entry name" value="SFI1 SPINDLE BODY DOMAIN-CONTAINING PROTEIN-RELATED"/>
    <property type="match status" value="1"/>
</dbReference>
<dbReference type="Proteomes" id="UP000594262">
    <property type="component" value="Unplaced"/>
</dbReference>
<dbReference type="GO" id="GO:0019902">
    <property type="term" value="F:phosphatase binding"/>
    <property type="evidence" value="ECO:0007669"/>
    <property type="project" value="TreeGrafter"/>
</dbReference>
<evidence type="ECO:0000313" key="2">
    <source>
        <dbReference type="EnsemblMetazoa" id="CLYHEMP007097.1"/>
    </source>
</evidence>
<evidence type="ECO:0000259" key="1">
    <source>
        <dbReference type="Pfam" id="PF08457"/>
    </source>
</evidence>
<accession>A0A7M5UZU1</accession>
<name>A0A7M5UZU1_9CNID</name>
<dbReference type="InterPro" id="IPR052270">
    <property type="entry name" value="CACF_protein"/>
</dbReference>